<dbReference type="Pfam" id="PF07995">
    <property type="entry name" value="GSDH"/>
    <property type="match status" value="1"/>
</dbReference>
<evidence type="ECO:0000313" key="3">
    <source>
        <dbReference type="Proteomes" id="UP000176192"/>
    </source>
</evidence>
<dbReference type="Gene3D" id="2.120.10.30">
    <property type="entry name" value="TolB, C-terminal domain"/>
    <property type="match status" value="1"/>
</dbReference>
<dbReference type="EMBL" id="MFVV01000025">
    <property type="protein sequence ID" value="OGJ03079.1"/>
    <property type="molecule type" value="Genomic_DNA"/>
</dbReference>
<evidence type="ECO:0000313" key="2">
    <source>
        <dbReference type="EMBL" id="OGJ03079.1"/>
    </source>
</evidence>
<name>A0A1F6Y9Q4_9BACT</name>
<feature type="domain" description="Glucose/Sorbosone dehydrogenase" evidence="1">
    <location>
        <begin position="13"/>
        <end position="275"/>
    </location>
</feature>
<comment type="caution">
    <text evidence="2">The sequence shown here is derived from an EMBL/GenBank/DDBJ whole genome shotgun (WGS) entry which is preliminary data.</text>
</comment>
<dbReference type="PANTHER" id="PTHR19328">
    <property type="entry name" value="HEDGEHOG-INTERACTING PROTEIN"/>
    <property type="match status" value="1"/>
</dbReference>
<reference evidence="2 3" key="1">
    <citation type="journal article" date="2016" name="Nat. Commun.">
        <title>Thousands of microbial genomes shed light on interconnected biogeochemical processes in an aquifer system.</title>
        <authorList>
            <person name="Anantharaman K."/>
            <person name="Brown C.T."/>
            <person name="Hug L.A."/>
            <person name="Sharon I."/>
            <person name="Castelle C.J."/>
            <person name="Probst A.J."/>
            <person name="Thomas B.C."/>
            <person name="Singh A."/>
            <person name="Wilkins M.J."/>
            <person name="Karaoz U."/>
            <person name="Brodie E.L."/>
            <person name="Williams K.H."/>
            <person name="Hubbard S.S."/>
            <person name="Banfield J.F."/>
        </authorList>
    </citation>
    <scope>NUCLEOTIDE SEQUENCE [LARGE SCALE GENOMIC DNA]</scope>
</reference>
<dbReference type="InterPro" id="IPR011041">
    <property type="entry name" value="Quinoprot_gluc/sorb_DH_b-prop"/>
</dbReference>
<dbReference type="STRING" id="1801797.A3G06_02255"/>
<dbReference type="Proteomes" id="UP000176192">
    <property type="component" value="Unassembled WGS sequence"/>
</dbReference>
<dbReference type="InterPro" id="IPR011042">
    <property type="entry name" value="6-blade_b-propeller_TolB-like"/>
</dbReference>
<protein>
    <recommendedName>
        <fullName evidence="1">Glucose/Sorbosone dehydrogenase domain-containing protein</fullName>
    </recommendedName>
</protein>
<dbReference type="PANTHER" id="PTHR19328:SF13">
    <property type="entry name" value="HIPL1 PROTEIN"/>
    <property type="match status" value="1"/>
</dbReference>
<accession>A0A1F6Y9Q4</accession>
<proteinExistence type="predicted"/>
<dbReference type="SUPFAM" id="SSF50952">
    <property type="entry name" value="Soluble quinoprotein glucose dehydrogenase"/>
    <property type="match status" value="1"/>
</dbReference>
<dbReference type="AlphaFoldDB" id="A0A1F6Y9Q4"/>
<evidence type="ECO:0000259" key="1">
    <source>
        <dbReference type="Pfam" id="PF07995"/>
    </source>
</evidence>
<sequence length="299" mass="33303">MQRFPVNGVYQSPKGENGLMGMALHPDFSNNHWIYLYYTAKSGHQFLAVIERYVFLENELKDRALIFETLAGKMHYGGRMAFGPDNFLYFTSGDAGNKELAQATASLAGKILRIKDNGDIPEDNPFNNAIFSYGHRNPQGITWDDKGNFWETEHGEAGIIGKSEQKSGLDEINLIKIAGNYGWPDIRGVDKKYNITPPIAIPASGITWAPAGLAYYNGYLFFGGLRGKALYQAKISPNGKMGSFYAHFENEFGRVRAVKTGPDGYIYFSTSNRDQKGADSAPPDKIFRIPAEVLIKKYP</sequence>
<dbReference type="InterPro" id="IPR012938">
    <property type="entry name" value="Glc/Sorbosone_DH"/>
</dbReference>
<gene>
    <name evidence="2" type="ORF">A3G06_02255</name>
</gene>
<organism evidence="2 3">
    <name type="scientific">Candidatus Nomurabacteria bacterium RIFCSPLOWO2_12_FULL_46_14</name>
    <dbReference type="NCBI Taxonomy" id="1801797"/>
    <lineage>
        <taxon>Bacteria</taxon>
        <taxon>Candidatus Nomuraibacteriota</taxon>
    </lineage>
</organism>